<organism evidence="8 9">
    <name type="scientific">Microbotryum intermedium</name>
    <dbReference type="NCBI Taxonomy" id="269621"/>
    <lineage>
        <taxon>Eukaryota</taxon>
        <taxon>Fungi</taxon>
        <taxon>Dikarya</taxon>
        <taxon>Basidiomycota</taxon>
        <taxon>Pucciniomycotina</taxon>
        <taxon>Microbotryomycetes</taxon>
        <taxon>Microbotryales</taxon>
        <taxon>Microbotryaceae</taxon>
        <taxon>Microbotryum</taxon>
    </lineage>
</organism>
<keyword evidence="9" id="KW-1185">Reference proteome</keyword>
<evidence type="ECO:0000256" key="1">
    <source>
        <dbReference type="ARBA" id="ARBA00000707"/>
    </source>
</evidence>
<dbReference type="AlphaFoldDB" id="A0A238F513"/>
<protein>
    <recommendedName>
        <fullName evidence="2">ubiquitinyl hydrolase 1</fullName>
        <ecNumber evidence="2">3.4.19.12</ecNumber>
    </recommendedName>
</protein>
<evidence type="ECO:0000256" key="2">
    <source>
        <dbReference type="ARBA" id="ARBA00012759"/>
    </source>
</evidence>
<dbReference type="Proteomes" id="UP000198372">
    <property type="component" value="Unassembled WGS sequence"/>
</dbReference>
<dbReference type="EMBL" id="FMSP01000004">
    <property type="protein sequence ID" value="SCV69020.1"/>
    <property type="molecule type" value="Genomic_DNA"/>
</dbReference>
<sequence>MGIWLTADLPSFNFRGPNGAHSLSLPSEATLEQLMLKVTELTSIPLHQQECK</sequence>
<keyword evidence="6" id="KW-0788">Thiol protease</keyword>
<accession>A0A238F513</accession>
<evidence type="ECO:0000256" key="4">
    <source>
        <dbReference type="ARBA" id="ARBA00022786"/>
    </source>
</evidence>
<evidence type="ECO:0000313" key="9">
    <source>
        <dbReference type="Proteomes" id="UP000198372"/>
    </source>
</evidence>
<dbReference type="EC" id="3.4.19.12" evidence="2"/>
<comment type="catalytic activity">
    <reaction evidence="1">
        <text>Thiol-dependent hydrolysis of ester, thioester, amide, peptide and isopeptide bonds formed by the C-terminal Gly of ubiquitin (a 76-residue protein attached to proteins as an intracellular targeting signal).</text>
        <dbReference type="EC" id="3.4.19.12"/>
    </reaction>
</comment>
<proteinExistence type="predicted"/>
<evidence type="ECO:0000256" key="5">
    <source>
        <dbReference type="ARBA" id="ARBA00022801"/>
    </source>
</evidence>
<dbReference type="OrthoDB" id="1920064at2759"/>
<dbReference type="Pfam" id="PF21403">
    <property type="entry name" value="OTU1_UBXL"/>
    <property type="match status" value="1"/>
</dbReference>
<reference evidence="9" key="1">
    <citation type="submission" date="2016-09" db="EMBL/GenBank/DDBJ databases">
        <authorList>
            <person name="Jeantristanb JTB J.-T."/>
            <person name="Ricardo R."/>
        </authorList>
    </citation>
    <scope>NUCLEOTIDE SEQUENCE [LARGE SCALE GENOMIC DNA]</scope>
</reference>
<evidence type="ECO:0000256" key="3">
    <source>
        <dbReference type="ARBA" id="ARBA00022670"/>
    </source>
</evidence>
<dbReference type="Gene3D" id="3.10.20.90">
    <property type="entry name" value="Phosphatidylinositol 3-kinase Catalytic Subunit, Chain A, domain 1"/>
    <property type="match status" value="1"/>
</dbReference>
<name>A0A238F513_9BASI</name>
<feature type="domain" description="OTU1 Ubl" evidence="7">
    <location>
        <begin position="14"/>
        <end position="47"/>
    </location>
</feature>
<evidence type="ECO:0000259" key="7">
    <source>
        <dbReference type="Pfam" id="PF21403"/>
    </source>
</evidence>
<dbReference type="InterPro" id="IPR048857">
    <property type="entry name" value="OTU1_Ubl"/>
</dbReference>
<evidence type="ECO:0000313" key="8">
    <source>
        <dbReference type="EMBL" id="SCV69020.1"/>
    </source>
</evidence>
<gene>
    <name evidence="8" type="ORF">BQ2448_2040</name>
</gene>
<keyword evidence="4" id="KW-0833">Ubl conjugation pathway</keyword>
<keyword evidence="5" id="KW-0378">Hydrolase</keyword>
<evidence type="ECO:0000256" key="6">
    <source>
        <dbReference type="ARBA" id="ARBA00022807"/>
    </source>
</evidence>
<keyword evidence="3" id="KW-0645">Protease</keyword>
<dbReference type="STRING" id="269621.A0A238F513"/>